<dbReference type="SUPFAM" id="SSF81653">
    <property type="entry name" value="Calcium ATPase, transduction domain A"/>
    <property type="match status" value="1"/>
</dbReference>
<dbReference type="Proteomes" id="UP000018851">
    <property type="component" value="Chromosome"/>
</dbReference>
<dbReference type="PANTHER" id="PTHR43294:SF20">
    <property type="entry name" value="P-TYPE ATPASE"/>
    <property type="match status" value="1"/>
</dbReference>
<dbReference type="InterPro" id="IPR018303">
    <property type="entry name" value="ATPase_P-typ_P_site"/>
</dbReference>
<accession>W0AD08</accession>
<dbReference type="InterPro" id="IPR050510">
    <property type="entry name" value="Cation_transp_ATPase_P-type"/>
</dbReference>
<dbReference type="InterPro" id="IPR023298">
    <property type="entry name" value="ATPase_P-typ_TM_dom_sf"/>
</dbReference>
<evidence type="ECO:0000256" key="9">
    <source>
        <dbReference type="SAM" id="Phobius"/>
    </source>
</evidence>
<organism evidence="12 13">
    <name type="scientific">Sphingomonas sanxanigenens DSM 19645 = NX02</name>
    <dbReference type="NCBI Taxonomy" id="1123269"/>
    <lineage>
        <taxon>Bacteria</taxon>
        <taxon>Pseudomonadati</taxon>
        <taxon>Pseudomonadota</taxon>
        <taxon>Alphaproteobacteria</taxon>
        <taxon>Sphingomonadales</taxon>
        <taxon>Sphingomonadaceae</taxon>
        <taxon>Sphingomonas</taxon>
    </lineage>
</organism>
<dbReference type="GO" id="GO:0005391">
    <property type="term" value="F:P-type sodium:potassium-exchanging transporter activity"/>
    <property type="evidence" value="ECO:0007669"/>
    <property type="project" value="TreeGrafter"/>
</dbReference>
<evidence type="ECO:0000256" key="6">
    <source>
        <dbReference type="ARBA" id="ARBA00022967"/>
    </source>
</evidence>
<sequence>MLALLLAGGVAYMLLGDLGEALILLGFATFSIGLTVIQESRTEHVLEALRDLSAPRALVIRDGTRIRIAGREVVEGDLLVLEQGDRVAADAMLVSADDLQADESLLTGESVPVRKQPALQGEELLQRRPGGEDQPLVYSGSLITRGSGLALAIATGPRSEIGKIGQSLSTLDAEPPRLRRETARIVRLCAIGGGFVALLVVLLFGLLRGGWIDALLAGIAIGMSMLPEEFPVVLTIFLAMGAWRIAQAGVLTRRAAAIETLGSATILCTDKTGTLTENRMAVTELWLASGEIGAVDGMTVLSPRFHELLDASILASAPVPVDPMEVAFHQTGAAIPELAERRAGLSLAHSYGLRPELLAMTNVWETSDPEAACTVAAKGAPEAIAALCHLSSAERSRLETAVDTMAQRGMRVLGVATASTSPGSALPESQQNYDFALIGLIGLADPLRASVPAAVAECRSAGIKVVMITGDYAATARTIATQAGIMDGDVLTGTDLAALDDAALAERLKTVTVFARIMPEQKLRIVTAYKAEGEIVAMTGDGVNDAPSLKAAHIGIAMGKRGTDVAREASAIVLLDDDFGSIVKAVRLGRRIYDNIRKAMAFIFAVHVPIAGLALLPLASGLPILFGPIHIALLEMIIDPVCALVFEAEREEQDLMNRKPRHPEERLFSLRMIGWSVFQGGLGFALLATIFLASSYAGMAEADARALTFFSLIGVILVLILVNRSFDTSLLHALVRGNAALRYVLGAVVAVAAVVMTVPALRSLLKFGPLHGPDVAITMGSAALLLILLEASKMVQLRRASRFARQART</sequence>
<dbReference type="InterPro" id="IPR036412">
    <property type="entry name" value="HAD-like_sf"/>
</dbReference>
<evidence type="ECO:0000259" key="10">
    <source>
        <dbReference type="Pfam" id="PF00122"/>
    </source>
</evidence>
<dbReference type="GO" id="GO:0016887">
    <property type="term" value="F:ATP hydrolysis activity"/>
    <property type="evidence" value="ECO:0007669"/>
    <property type="project" value="InterPro"/>
</dbReference>
<dbReference type="EMBL" id="CP006644">
    <property type="protein sequence ID" value="AHE53545.1"/>
    <property type="molecule type" value="Genomic_DNA"/>
</dbReference>
<dbReference type="SFLD" id="SFLDS00003">
    <property type="entry name" value="Haloacid_Dehalogenase"/>
    <property type="match status" value="1"/>
</dbReference>
<feature type="transmembrane region" description="Helical" evidence="9">
    <location>
        <begin position="770"/>
        <end position="789"/>
    </location>
</feature>
<comment type="similarity">
    <text evidence="2">Belongs to the cation transport ATPase (P-type) (TC 3.A.3) family. Type IIA subfamily.</text>
</comment>
<feature type="transmembrane region" description="Helical" evidence="9">
    <location>
        <begin position="21"/>
        <end position="37"/>
    </location>
</feature>
<dbReference type="Gene3D" id="2.70.150.10">
    <property type="entry name" value="Calcium-transporting ATPase, cytoplasmic transduction domain A"/>
    <property type="match status" value="1"/>
</dbReference>
<dbReference type="eggNOG" id="COG0474">
    <property type="taxonomic scope" value="Bacteria"/>
</dbReference>
<dbReference type="InterPro" id="IPR008250">
    <property type="entry name" value="ATPase_P-typ_transduc_dom_A_sf"/>
</dbReference>
<dbReference type="GO" id="GO:0036376">
    <property type="term" value="P:sodium ion export across plasma membrane"/>
    <property type="evidence" value="ECO:0007669"/>
    <property type="project" value="TreeGrafter"/>
</dbReference>
<keyword evidence="6" id="KW-1278">Translocase</keyword>
<dbReference type="NCBIfam" id="TIGR01494">
    <property type="entry name" value="ATPase_P-type"/>
    <property type="match status" value="2"/>
</dbReference>
<name>W0AD08_9SPHN</name>
<dbReference type="Pfam" id="PF00689">
    <property type="entry name" value="Cation_ATPase_C"/>
    <property type="match status" value="1"/>
</dbReference>
<proteinExistence type="inferred from homology"/>
<evidence type="ECO:0000313" key="12">
    <source>
        <dbReference type="EMBL" id="AHE53545.1"/>
    </source>
</evidence>
<dbReference type="Gene3D" id="3.40.1110.10">
    <property type="entry name" value="Calcium-transporting ATPase, cytoplasmic domain N"/>
    <property type="match status" value="2"/>
</dbReference>
<dbReference type="PRINTS" id="PR00120">
    <property type="entry name" value="HATPASE"/>
</dbReference>
<keyword evidence="7 9" id="KW-1133">Transmembrane helix</keyword>
<dbReference type="SUPFAM" id="SSF81660">
    <property type="entry name" value="Metal cation-transporting ATPase, ATP-binding domain N"/>
    <property type="match status" value="1"/>
</dbReference>
<evidence type="ECO:0000313" key="13">
    <source>
        <dbReference type="Proteomes" id="UP000018851"/>
    </source>
</evidence>
<dbReference type="GO" id="GO:0006883">
    <property type="term" value="P:intracellular sodium ion homeostasis"/>
    <property type="evidence" value="ECO:0007669"/>
    <property type="project" value="TreeGrafter"/>
</dbReference>
<evidence type="ECO:0000256" key="8">
    <source>
        <dbReference type="ARBA" id="ARBA00023136"/>
    </source>
</evidence>
<dbReference type="InterPro" id="IPR059000">
    <property type="entry name" value="ATPase_P-type_domA"/>
</dbReference>
<feature type="transmembrane region" description="Helical" evidence="9">
    <location>
        <begin position="185"/>
        <end position="207"/>
    </location>
</feature>
<dbReference type="SFLD" id="SFLDF00027">
    <property type="entry name" value="p-type_atpase"/>
    <property type="match status" value="1"/>
</dbReference>
<keyword evidence="13" id="KW-1185">Reference proteome</keyword>
<dbReference type="PATRIC" id="fig|1123269.5.peg.1787"/>
<keyword evidence="4" id="KW-0547">Nucleotide-binding</keyword>
<dbReference type="PROSITE" id="PS00154">
    <property type="entry name" value="ATPASE_E1_E2"/>
    <property type="match status" value="1"/>
</dbReference>
<evidence type="ECO:0000256" key="2">
    <source>
        <dbReference type="ARBA" id="ARBA00005675"/>
    </source>
</evidence>
<feature type="transmembrane region" description="Helical" evidence="9">
    <location>
        <begin position="625"/>
        <end position="646"/>
    </location>
</feature>
<dbReference type="Pfam" id="PF00122">
    <property type="entry name" value="E1-E2_ATPase"/>
    <property type="match status" value="1"/>
</dbReference>
<dbReference type="GO" id="GO:1990573">
    <property type="term" value="P:potassium ion import across plasma membrane"/>
    <property type="evidence" value="ECO:0007669"/>
    <property type="project" value="TreeGrafter"/>
</dbReference>
<dbReference type="SUPFAM" id="SSF56784">
    <property type="entry name" value="HAD-like"/>
    <property type="match status" value="1"/>
</dbReference>
<protein>
    <submittedName>
        <fullName evidence="12">Uncharacterized protein</fullName>
    </submittedName>
</protein>
<evidence type="ECO:0000256" key="3">
    <source>
        <dbReference type="ARBA" id="ARBA00022692"/>
    </source>
</evidence>
<evidence type="ECO:0000256" key="4">
    <source>
        <dbReference type="ARBA" id="ARBA00022741"/>
    </source>
</evidence>
<dbReference type="PANTHER" id="PTHR43294">
    <property type="entry name" value="SODIUM/POTASSIUM-TRANSPORTING ATPASE SUBUNIT ALPHA"/>
    <property type="match status" value="1"/>
</dbReference>
<evidence type="ECO:0000256" key="1">
    <source>
        <dbReference type="ARBA" id="ARBA00004141"/>
    </source>
</evidence>
<dbReference type="Gene3D" id="3.40.50.1000">
    <property type="entry name" value="HAD superfamily/HAD-like"/>
    <property type="match status" value="2"/>
</dbReference>
<keyword evidence="8 9" id="KW-0472">Membrane</keyword>
<feature type="domain" description="P-type ATPase A" evidence="10">
    <location>
        <begin position="52"/>
        <end position="168"/>
    </location>
</feature>
<gene>
    <name evidence="12" type="ORF">NX02_09120</name>
</gene>
<evidence type="ECO:0000256" key="5">
    <source>
        <dbReference type="ARBA" id="ARBA00022840"/>
    </source>
</evidence>
<keyword evidence="3 9" id="KW-0812">Transmembrane</keyword>
<dbReference type="KEGG" id="ssan:NX02_09120"/>
<comment type="subcellular location">
    <subcellularLocation>
        <location evidence="1">Membrane</location>
        <topology evidence="1">Multi-pass membrane protein</topology>
    </subcellularLocation>
</comment>
<dbReference type="Gene3D" id="1.20.1110.10">
    <property type="entry name" value="Calcium-transporting ATPase, transmembrane domain"/>
    <property type="match status" value="2"/>
</dbReference>
<feature type="transmembrane region" description="Helical" evidence="9">
    <location>
        <begin position="704"/>
        <end position="722"/>
    </location>
</feature>
<dbReference type="HOGENOM" id="CLU_002360_3_0_5"/>
<dbReference type="InterPro" id="IPR023214">
    <property type="entry name" value="HAD_sf"/>
</dbReference>
<dbReference type="AlphaFoldDB" id="W0AD08"/>
<reference evidence="12 13" key="1">
    <citation type="submission" date="2013-07" db="EMBL/GenBank/DDBJ databases">
        <title>Completed genome of Sphingomonas sanxanigenens NX02.</title>
        <authorList>
            <person name="Ma T."/>
            <person name="Huang H."/>
            <person name="Wu M."/>
            <person name="Li X."/>
            <person name="Li G."/>
        </authorList>
    </citation>
    <scope>NUCLEOTIDE SEQUENCE [LARGE SCALE GENOMIC DNA]</scope>
    <source>
        <strain evidence="12 13">NX02</strain>
    </source>
</reference>
<evidence type="ECO:0000259" key="11">
    <source>
        <dbReference type="Pfam" id="PF00689"/>
    </source>
</evidence>
<feature type="transmembrane region" description="Helical" evidence="9">
    <location>
        <begin position="599"/>
        <end position="619"/>
    </location>
</feature>
<feature type="domain" description="Cation-transporting P-type ATPase C-terminal" evidence="11">
    <location>
        <begin position="623"/>
        <end position="795"/>
    </location>
</feature>
<keyword evidence="5" id="KW-0067">ATP-binding</keyword>
<dbReference type="GO" id="GO:0005886">
    <property type="term" value="C:plasma membrane"/>
    <property type="evidence" value="ECO:0007669"/>
    <property type="project" value="TreeGrafter"/>
</dbReference>
<dbReference type="InterPro" id="IPR001757">
    <property type="entry name" value="P_typ_ATPase"/>
</dbReference>
<feature type="transmembrane region" description="Helical" evidence="9">
    <location>
        <begin position="743"/>
        <end position="764"/>
    </location>
</feature>
<evidence type="ECO:0000256" key="7">
    <source>
        <dbReference type="ARBA" id="ARBA00022989"/>
    </source>
</evidence>
<dbReference type="InterPro" id="IPR023299">
    <property type="entry name" value="ATPase_P-typ_cyto_dom_N"/>
</dbReference>
<dbReference type="GO" id="GO:0005524">
    <property type="term" value="F:ATP binding"/>
    <property type="evidence" value="ECO:0007669"/>
    <property type="project" value="UniProtKB-KW"/>
</dbReference>
<dbReference type="Pfam" id="PF00702">
    <property type="entry name" value="Hydrolase"/>
    <property type="match status" value="1"/>
</dbReference>
<dbReference type="InterPro" id="IPR044492">
    <property type="entry name" value="P_typ_ATPase_HD_dom"/>
</dbReference>
<dbReference type="InterPro" id="IPR006068">
    <property type="entry name" value="ATPase_P-typ_cation-transptr_C"/>
</dbReference>
<dbReference type="PRINTS" id="PR00119">
    <property type="entry name" value="CATATPASE"/>
</dbReference>
<dbReference type="GO" id="GO:0030007">
    <property type="term" value="P:intracellular potassium ion homeostasis"/>
    <property type="evidence" value="ECO:0007669"/>
    <property type="project" value="TreeGrafter"/>
</dbReference>
<feature type="transmembrane region" description="Helical" evidence="9">
    <location>
        <begin position="667"/>
        <end position="692"/>
    </location>
</feature>
<dbReference type="GO" id="GO:1902600">
    <property type="term" value="P:proton transmembrane transport"/>
    <property type="evidence" value="ECO:0007669"/>
    <property type="project" value="TreeGrafter"/>
</dbReference>
<dbReference type="STRING" id="1123269.NX02_09120"/>
<dbReference type="SUPFAM" id="SSF81665">
    <property type="entry name" value="Calcium ATPase, transmembrane domain M"/>
    <property type="match status" value="1"/>
</dbReference>
<dbReference type="SFLD" id="SFLDG00002">
    <property type="entry name" value="C1.7:_P-type_atpase_like"/>
    <property type="match status" value="1"/>
</dbReference>